<evidence type="ECO:0000313" key="5">
    <source>
        <dbReference type="Proteomes" id="UP000054010"/>
    </source>
</evidence>
<dbReference type="Gene3D" id="3.90.76.10">
    <property type="entry name" value="Dipeptide-binding Protein, Domain 1"/>
    <property type="match status" value="2"/>
</dbReference>
<dbReference type="InterPro" id="IPR000914">
    <property type="entry name" value="SBP_5_dom"/>
</dbReference>
<feature type="chain" id="PRO_5003146887" evidence="2">
    <location>
        <begin position="27"/>
        <end position="601"/>
    </location>
</feature>
<accession>E1IA56</accession>
<feature type="domain" description="Solute-binding protein family 5" evidence="3">
    <location>
        <begin position="525"/>
        <end position="576"/>
    </location>
</feature>
<evidence type="ECO:0000259" key="3">
    <source>
        <dbReference type="Pfam" id="PF00496"/>
    </source>
</evidence>
<dbReference type="Proteomes" id="UP000054010">
    <property type="component" value="Unassembled WGS sequence"/>
</dbReference>
<gene>
    <name evidence="4" type="ORF">OSCT_0207</name>
</gene>
<evidence type="ECO:0000313" key="4">
    <source>
        <dbReference type="EMBL" id="EFO82058.1"/>
    </source>
</evidence>
<proteinExistence type="predicted"/>
<dbReference type="STRING" id="765420.OSCT_0207"/>
<dbReference type="eggNOG" id="COG0747">
    <property type="taxonomic scope" value="Bacteria"/>
</dbReference>
<dbReference type="AlphaFoldDB" id="E1IA56"/>
<dbReference type="EMBL" id="ADVR01000003">
    <property type="protein sequence ID" value="EFO82058.1"/>
    <property type="molecule type" value="Genomic_DNA"/>
</dbReference>
<organism evidence="4 5">
    <name type="scientific">Oscillochloris trichoides DG-6</name>
    <dbReference type="NCBI Taxonomy" id="765420"/>
    <lineage>
        <taxon>Bacteria</taxon>
        <taxon>Bacillati</taxon>
        <taxon>Chloroflexota</taxon>
        <taxon>Chloroflexia</taxon>
        <taxon>Chloroflexales</taxon>
        <taxon>Chloroflexineae</taxon>
        <taxon>Oscillochloridaceae</taxon>
        <taxon>Oscillochloris</taxon>
    </lineage>
</organism>
<evidence type="ECO:0000256" key="1">
    <source>
        <dbReference type="SAM" id="MobiDB-lite"/>
    </source>
</evidence>
<feature type="domain" description="Solute-binding protein family 5" evidence="3">
    <location>
        <begin position="97"/>
        <end position="400"/>
    </location>
</feature>
<dbReference type="HOGENOM" id="CLU_504941_0_0_0"/>
<reference evidence="4 5" key="1">
    <citation type="journal article" date="2011" name="J. Bacteriol.">
        <title>Draft genome sequence of the anoxygenic filamentous phototrophic bacterium Oscillochloris trichoides subsp. DG-6.</title>
        <authorList>
            <person name="Kuznetsov B.B."/>
            <person name="Ivanovsky R.N."/>
            <person name="Keppen O.I."/>
            <person name="Sukhacheva M.V."/>
            <person name="Bumazhkin B.K."/>
            <person name="Patutina E.O."/>
            <person name="Beletsky A.V."/>
            <person name="Mardanov A.V."/>
            <person name="Baslerov R.V."/>
            <person name="Panteleeva A.N."/>
            <person name="Kolganova T.V."/>
            <person name="Ravin N.V."/>
            <person name="Skryabin K.G."/>
        </authorList>
    </citation>
    <scope>NUCLEOTIDE SEQUENCE [LARGE SCALE GENOMIC DNA]</scope>
    <source>
        <strain evidence="4 5">DG-6</strain>
    </source>
</reference>
<dbReference type="Gene3D" id="3.10.105.10">
    <property type="entry name" value="Dipeptide-binding Protein, Domain 3"/>
    <property type="match status" value="1"/>
</dbReference>
<keyword evidence="5" id="KW-1185">Reference proteome</keyword>
<feature type="signal peptide" evidence="2">
    <location>
        <begin position="1"/>
        <end position="26"/>
    </location>
</feature>
<sequence length="601" mass="63933">MNARSSSGLKAVAGVLLLMLLIPVLAACGGTPAASPTAVPATAVPATAEATTEATPEATTEATPEATAEPTPVAENQAVYTEGDLLAVAAKECGNGYTGQIKEIVAVDASTVKFVLCAPDPAFRAKAAFTPFSILPSEYLESTGGTGDLIEKPIGTGPYMIDSWVRGDSITLKRFDGYWGEPANTETVVIRWSSEAAQRLLELQSGTVDGIDNPAPDAFEVIANDSTLQLKERPGLNVFYVGMNNAYPPFDNEKVRQALAIGIDRQRIVENFYPAGSEVATHFTPCAIPNGCAGDAWPEYDLEAAKALLAEAGFPDGFETTLQYRDVVRGYLPEPGRVAEDIQAQLAELGIKVTIQVEESGTYLDKADAGELKGLYLLGWGADFPDITNFLDYHFGAGASKQFGAKFDDLTAALQQGASKPTDVEREPFYVEANNLLIQHVPMVPIAHGASGTAYKGDVAGAHSSPLTSEYFAVMAPGDRDTFVWLQNGEPAGLYCADETDGEALRTCEQITEALLSYEIGGTAVKPGLAESCDPNTDLTEWTCKLRTGVKFHDGSDFDANDVVMSFAVQWDAANPLHVGRDGSFTYFSSLWGGFLNAPAE</sequence>
<dbReference type="PANTHER" id="PTHR30290">
    <property type="entry name" value="PERIPLASMIC BINDING COMPONENT OF ABC TRANSPORTER"/>
    <property type="match status" value="1"/>
</dbReference>
<feature type="region of interest" description="Disordered" evidence="1">
    <location>
        <begin position="44"/>
        <end position="72"/>
    </location>
</feature>
<dbReference type="InterPro" id="IPR039424">
    <property type="entry name" value="SBP_5"/>
</dbReference>
<keyword evidence="2" id="KW-0732">Signal</keyword>
<dbReference type="GO" id="GO:1904680">
    <property type="term" value="F:peptide transmembrane transporter activity"/>
    <property type="evidence" value="ECO:0007669"/>
    <property type="project" value="TreeGrafter"/>
</dbReference>
<dbReference type="Gene3D" id="3.40.190.10">
    <property type="entry name" value="Periplasmic binding protein-like II"/>
    <property type="match status" value="1"/>
</dbReference>
<dbReference type="OrthoDB" id="137511at2"/>
<dbReference type="Pfam" id="PF00496">
    <property type="entry name" value="SBP_bac_5"/>
    <property type="match status" value="2"/>
</dbReference>
<dbReference type="GO" id="GO:0015833">
    <property type="term" value="P:peptide transport"/>
    <property type="evidence" value="ECO:0007669"/>
    <property type="project" value="TreeGrafter"/>
</dbReference>
<comment type="caution">
    <text evidence="4">The sequence shown here is derived from an EMBL/GenBank/DDBJ whole genome shotgun (WGS) entry which is preliminary data.</text>
</comment>
<name>E1IA56_9CHLR</name>
<dbReference type="PROSITE" id="PS51257">
    <property type="entry name" value="PROKAR_LIPOPROTEIN"/>
    <property type="match status" value="1"/>
</dbReference>
<evidence type="ECO:0000256" key="2">
    <source>
        <dbReference type="SAM" id="SignalP"/>
    </source>
</evidence>
<dbReference type="SUPFAM" id="SSF53850">
    <property type="entry name" value="Periplasmic binding protein-like II"/>
    <property type="match status" value="2"/>
</dbReference>
<protein>
    <submittedName>
        <fullName evidence="4">ABC transporter substrate binding protein (Dipeptide)</fullName>
    </submittedName>
</protein>